<dbReference type="Proteomes" id="UP000015106">
    <property type="component" value="Chromosome 6"/>
</dbReference>
<evidence type="ECO:0000313" key="3">
    <source>
        <dbReference type="Proteomes" id="UP000015106"/>
    </source>
</evidence>
<dbReference type="Gramene" id="TuG1812G0600001859.01.T01">
    <property type="protein sequence ID" value="TuG1812G0600001859.01.T01"/>
    <property type="gene ID" value="TuG1812G0600001859.01"/>
</dbReference>
<name>A0A8R7QPW7_TRIUA</name>
<accession>A0A8R7QPW7</accession>
<dbReference type="EnsemblPlants" id="TuG1812G0600001859.01.T01">
    <property type="protein sequence ID" value="TuG1812G0600001859.01.T01"/>
    <property type="gene ID" value="TuG1812G0600001859.01"/>
</dbReference>
<organism evidence="2 3">
    <name type="scientific">Triticum urartu</name>
    <name type="common">Red wild einkorn</name>
    <name type="synonym">Crithodium urartu</name>
    <dbReference type="NCBI Taxonomy" id="4572"/>
    <lineage>
        <taxon>Eukaryota</taxon>
        <taxon>Viridiplantae</taxon>
        <taxon>Streptophyta</taxon>
        <taxon>Embryophyta</taxon>
        <taxon>Tracheophyta</taxon>
        <taxon>Spermatophyta</taxon>
        <taxon>Magnoliopsida</taxon>
        <taxon>Liliopsida</taxon>
        <taxon>Poales</taxon>
        <taxon>Poaceae</taxon>
        <taxon>BOP clade</taxon>
        <taxon>Pooideae</taxon>
        <taxon>Triticodae</taxon>
        <taxon>Triticeae</taxon>
        <taxon>Triticinae</taxon>
        <taxon>Triticum</taxon>
    </lineage>
</organism>
<feature type="region of interest" description="Disordered" evidence="1">
    <location>
        <begin position="1"/>
        <end position="24"/>
    </location>
</feature>
<evidence type="ECO:0000256" key="1">
    <source>
        <dbReference type="SAM" id="MobiDB-lite"/>
    </source>
</evidence>
<dbReference type="AlphaFoldDB" id="A0A8R7QPW7"/>
<sequence>MDTRYSAPHGEAQEGRRRRPPRLHPSVRAGELSAATIEASSPCTVTTPRRRQAVPGLPERVTELHDDGSQEPDDTTDDYCYPEGAYYYVTAADNLE</sequence>
<feature type="compositionally biased region" description="Polar residues" evidence="1">
    <location>
        <begin position="38"/>
        <end position="47"/>
    </location>
</feature>
<reference evidence="2" key="2">
    <citation type="submission" date="2018-03" db="EMBL/GenBank/DDBJ databases">
        <title>The Triticum urartu genome reveals the dynamic nature of wheat genome evolution.</title>
        <authorList>
            <person name="Ling H."/>
            <person name="Ma B."/>
            <person name="Shi X."/>
            <person name="Liu H."/>
            <person name="Dong L."/>
            <person name="Sun H."/>
            <person name="Cao Y."/>
            <person name="Gao Q."/>
            <person name="Zheng S."/>
            <person name="Li Y."/>
            <person name="Yu Y."/>
            <person name="Du H."/>
            <person name="Qi M."/>
            <person name="Li Y."/>
            <person name="Yu H."/>
            <person name="Cui Y."/>
            <person name="Wang N."/>
            <person name="Chen C."/>
            <person name="Wu H."/>
            <person name="Zhao Y."/>
            <person name="Zhang J."/>
            <person name="Li Y."/>
            <person name="Zhou W."/>
            <person name="Zhang B."/>
            <person name="Hu W."/>
            <person name="Eijk M."/>
            <person name="Tang J."/>
            <person name="Witsenboer H."/>
            <person name="Zhao S."/>
            <person name="Li Z."/>
            <person name="Zhang A."/>
            <person name="Wang D."/>
            <person name="Liang C."/>
        </authorList>
    </citation>
    <scope>NUCLEOTIDE SEQUENCE [LARGE SCALE GENOMIC DNA]</scope>
    <source>
        <strain evidence="2">cv. G1812</strain>
    </source>
</reference>
<reference evidence="2" key="3">
    <citation type="submission" date="2022-06" db="UniProtKB">
        <authorList>
            <consortium name="EnsemblPlants"/>
        </authorList>
    </citation>
    <scope>IDENTIFICATION</scope>
</reference>
<reference evidence="3" key="1">
    <citation type="journal article" date="2013" name="Nature">
        <title>Draft genome of the wheat A-genome progenitor Triticum urartu.</title>
        <authorList>
            <person name="Ling H.Q."/>
            <person name="Zhao S."/>
            <person name="Liu D."/>
            <person name="Wang J."/>
            <person name="Sun H."/>
            <person name="Zhang C."/>
            <person name="Fan H."/>
            <person name="Li D."/>
            <person name="Dong L."/>
            <person name="Tao Y."/>
            <person name="Gao C."/>
            <person name="Wu H."/>
            <person name="Li Y."/>
            <person name="Cui Y."/>
            <person name="Guo X."/>
            <person name="Zheng S."/>
            <person name="Wang B."/>
            <person name="Yu K."/>
            <person name="Liang Q."/>
            <person name="Yang W."/>
            <person name="Lou X."/>
            <person name="Chen J."/>
            <person name="Feng M."/>
            <person name="Jian J."/>
            <person name="Zhang X."/>
            <person name="Luo G."/>
            <person name="Jiang Y."/>
            <person name="Liu J."/>
            <person name="Wang Z."/>
            <person name="Sha Y."/>
            <person name="Zhang B."/>
            <person name="Wu H."/>
            <person name="Tang D."/>
            <person name="Shen Q."/>
            <person name="Xue P."/>
            <person name="Zou S."/>
            <person name="Wang X."/>
            <person name="Liu X."/>
            <person name="Wang F."/>
            <person name="Yang Y."/>
            <person name="An X."/>
            <person name="Dong Z."/>
            <person name="Zhang K."/>
            <person name="Zhang X."/>
            <person name="Luo M.C."/>
            <person name="Dvorak J."/>
            <person name="Tong Y."/>
            <person name="Wang J."/>
            <person name="Yang H."/>
            <person name="Li Z."/>
            <person name="Wang D."/>
            <person name="Zhang A."/>
            <person name="Wang J."/>
        </authorList>
    </citation>
    <scope>NUCLEOTIDE SEQUENCE</scope>
    <source>
        <strain evidence="3">cv. G1812</strain>
    </source>
</reference>
<evidence type="ECO:0000313" key="2">
    <source>
        <dbReference type="EnsemblPlants" id="TuG1812G0600001859.01.T01"/>
    </source>
</evidence>
<keyword evidence="3" id="KW-1185">Reference proteome</keyword>
<proteinExistence type="predicted"/>
<feature type="region of interest" description="Disordered" evidence="1">
    <location>
        <begin position="38"/>
        <end position="81"/>
    </location>
</feature>
<protein>
    <submittedName>
        <fullName evidence="2">Uncharacterized protein</fullName>
    </submittedName>
</protein>